<feature type="region of interest" description="Disordered" evidence="2">
    <location>
        <begin position="337"/>
        <end position="372"/>
    </location>
</feature>
<dbReference type="RefSeq" id="WP_105356989.1">
    <property type="nucleotide sequence ID" value="NZ_PUIB01000019.1"/>
</dbReference>
<keyword evidence="1" id="KW-0175">Coiled coil</keyword>
<evidence type="ECO:0000313" key="5">
    <source>
        <dbReference type="Proteomes" id="UP000239388"/>
    </source>
</evidence>
<comment type="caution">
    <text evidence="4">The sequence shown here is derived from an EMBL/GenBank/DDBJ whole genome shotgun (WGS) entry which is preliminary data.</text>
</comment>
<feature type="transmembrane region" description="Helical" evidence="3">
    <location>
        <begin position="20"/>
        <end position="38"/>
    </location>
</feature>
<keyword evidence="3" id="KW-0472">Membrane</keyword>
<gene>
    <name evidence="4" type="ORF">C5Y98_20445</name>
</gene>
<proteinExistence type="predicted"/>
<name>A0A2S8FI84_9BACT</name>
<dbReference type="EMBL" id="PUIB01000019">
    <property type="protein sequence ID" value="PQO31780.1"/>
    <property type="molecule type" value="Genomic_DNA"/>
</dbReference>
<dbReference type="AlphaFoldDB" id="A0A2S8FI84"/>
<reference evidence="4 5" key="1">
    <citation type="submission" date="2018-02" db="EMBL/GenBank/DDBJ databases">
        <title>Comparative genomes isolates from brazilian mangrove.</title>
        <authorList>
            <person name="Araujo J.E."/>
            <person name="Taketani R.G."/>
            <person name="Silva M.C.P."/>
            <person name="Loureco M.V."/>
            <person name="Andreote F.D."/>
        </authorList>
    </citation>
    <scope>NUCLEOTIDE SEQUENCE [LARGE SCALE GENOMIC DNA]</scope>
    <source>
        <strain evidence="4 5">NAP PRIS-MGV</strain>
    </source>
</reference>
<keyword evidence="3" id="KW-1133">Transmembrane helix</keyword>
<dbReference type="OrthoDB" id="248872at2"/>
<sequence>MAKRKAAQEEEGLDSLLDTMFNVVGILIIVLVVVQIGMQQSVEQIANSISVDPAALEKLIQELEEVHKDKLKVESDIQETNPNEQDLAELIKRIQSESDSKEAVLKSQQGDLKQALIAQENALEMQKEAEKNKGERQKLSKDLNSTLEQIAKLEATLDDTPPQAIRPAKVVNLPDPRPAPDGIKEAIFLCTGNQVYPIVIDPIRDAAKKRSEYLAEKGQRKYIDDPKQGINAEKFVKDFNERPFQDDFFKVEMYAVGRDPRLRLDPRDDAGFKIAEIQNPRSRFRKLLSQVDPSKFYFKFIVLPDSYEAYVETRHVTDEMGYLSGWDPQKQDWKYTTSVGGKVKFGPAPPPPDPNAPKPPPRPPGPKPNVLD</sequence>
<protein>
    <submittedName>
        <fullName evidence="4">Uncharacterized protein</fullName>
    </submittedName>
</protein>
<evidence type="ECO:0000256" key="2">
    <source>
        <dbReference type="SAM" id="MobiDB-lite"/>
    </source>
</evidence>
<keyword evidence="3" id="KW-0812">Transmembrane</keyword>
<feature type="compositionally biased region" description="Pro residues" evidence="2">
    <location>
        <begin position="347"/>
        <end position="372"/>
    </location>
</feature>
<evidence type="ECO:0000313" key="4">
    <source>
        <dbReference type="EMBL" id="PQO31780.1"/>
    </source>
</evidence>
<organism evidence="4 5">
    <name type="scientific">Blastopirellula marina</name>
    <dbReference type="NCBI Taxonomy" id="124"/>
    <lineage>
        <taxon>Bacteria</taxon>
        <taxon>Pseudomonadati</taxon>
        <taxon>Planctomycetota</taxon>
        <taxon>Planctomycetia</taxon>
        <taxon>Pirellulales</taxon>
        <taxon>Pirellulaceae</taxon>
        <taxon>Blastopirellula</taxon>
    </lineage>
</organism>
<evidence type="ECO:0000256" key="3">
    <source>
        <dbReference type="SAM" id="Phobius"/>
    </source>
</evidence>
<accession>A0A2S8FI84</accession>
<feature type="coiled-coil region" evidence="1">
    <location>
        <begin position="113"/>
        <end position="156"/>
    </location>
</feature>
<evidence type="ECO:0000256" key="1">
    <source>
        <dbReference type="SAM" id="Coils"/>
    </source>
</evidence>
<dbReference type="Proteomes" id="UP000239388">
    <property type="component" value="Unassembled WGS sequence"/>
</dbReference>